<evidence type="ECO:0000313" key="4">
    <source>
        <dbReference type="Proteomes" id="UP000466187"/>
    </source>
</evidence>
<feature type="region of interest" description="Disordered" evidence="1">
    <location>
        <begin position="34"/>
        <end position="79"/>
    </location>
</feature>
<sequence length="79" mass="7721">MVKVKSTQLKLGAATLGTSALLAMGALGVAAGVSSAQDETEVPSPEITLGETTTSTTAPPEPETSVAVPEVTAEPAPTG</sequence>
<dbReference type="EMBL" id="AP022608">
    <property type="protein sequence ID" value="BBZ21153.1"/>
    <property type="molecule type" value="Genomic_DNA"/>
</dbReference>
<feature type="signal peptide" evidence="2">
    <location>
        <begin position="1"/>
        <end position="36"/>
    </location>
</feature>
<proteinExistence type="predicted"/>
<reference evidence="3 4" key="1">
    <citation type="journal article" date="2019" name="Emerg. Microbes Infect.">
        <title>Comprehensive subspecies identification of 175 nontuberculous mycobacteria species based on 7547 genomic profiles.</title>
        <authorList>
            <person name="Matsumoto Y."/>
            <person name="Kinjo T."/>
            <person name="Motooka D."/>
            <person name="Nabeya D."/>
            <person name="Jung N."/>
            <person name="Uechi K."/>
            <person name="Horii T."/>
            <person name="Iida T."/>
            <person name="Fujita J."/>
            <person name="Nakamura S."/>
        </authorList>
    </citation>
    <scope>NUCLEOTIDE SEQUENCE [LARGE SCALE GENOMIC DNA]</scope>
    <source>
        <strain evidence="3 4">JCM 12688</strain>
    </source>
</reference>
<organism evidence="3 4">
    <name type="scientific">Mycolicibacterium gadium</name>
    <name type="common">Mycobacterium gadium</name>
    <dbReference type="NCBI Taxonomy" id="1794"/>
    <lineage>
        <taxon>Bacteria</taxon>
        <taxon>Bacillati</taxon>
        <taxon>Actinomycetota</taxon>
        <taxon>Actinomycetes</taxon>
        <taxon>Mycobacteriales</taxon>
        <taxon>Mycobacteriaceae</taxon>
        <taxon>Mycolicibacterium</taxon>
    </lineage>
</organism>
<evidence type="ECO:0000256" key="2">
    <source>
        <dbReference type="SAM" id="SignalP"/>
    </source>
</evidence>
<evidence type="ECO:0000313" key="3">
    <source>
        <dbReference type="EMBL" id="BBZ21153.1"/>
    </source>
</evidence>
<dbReference type="KEGG" id="mgad:MGAD_54880"/>
<name>A0A7I7WXB1_MYCGU</name>
<dbReference type="Proteomes" id="UP000466187">
    <property type="component" value="Chromosome"/>
</dbReference>
<keyword evidence="2" id="KW-0732">Signal</keyword>
<evidence type="ECO:0000256" key="1">
    <source>
        <dbReference type="SAM" id="MobiDB-lite"/>
    </source>
</evidence>
<accession>A0A7I7WXB1</accession>
<feature type="chain" id="PRO_5029806924" evidence="2">
    <location>
        <begin position="37"/>
        <end position="79"/>
    </location>
</feature>
<protein>
    <submittedName>
        <fullName evidence="3">Uncharacterized protein</fullName>
    </submittedName>
</protein>
<gene>
    <name evidence="3" type="ORF">MGAD_54880</name>
</gene>
<feature type="compositionally biased region" description="Low complexity" evidence="1">
    <location>
        <begin position="45"/>
        <end position="58"/>
    </location>
</feature>
<dbReference type="AlphaFoldDB" id="A0A7I7WXB1"/>